<name>A0A3D9JMH1_9BACL</name>
<keyword evidence="3" id="KW-1185">Reference proteome</keyword>
<gene>
    <name evidence="2" type="ORF">DFP98_11685</name>
</gene>
<dbReference type="Pfam" id="PF14080">
    <property type="entry name" value="DUF4261"/>
    <property type="match status" value="1"/>
</dbReference>
<feature type="domain" description="DUF4261" evidence="1">
    <location>
        <begin position="216"/>
        <end position="290"/>
    </location>
</feature>
<reference evidence="2 3" key="1">
    <citation type="submission" date="2018-07" db="EMBL/GenBank/DDBJ databases">
        <title>Genomic Encyclopedia of Type Strains, Phase III (KMG-III): the genomes of soil and plant-associated and newly described type strains.</title>
        <authorList>
            <person name="Whitman W."/>
        </authorList>
    </citation>
    <scope>NUCLEOTIDE SEQUENCE [LARGE SCALE GENOMIC DNA]</scope>
    <source>
        <strain evidence="2 3">CECT 7287</strain>
    </source>
</reference>
<proteinExistence type="predicted"/>
<protein>
    <submittedName>
        <fullName evidence="2">Uncharacterized protein DUF4261</fullName>
    </submittedName>
</protein>
<dbReference type="EMBL" id="QRDZ01000016">
    <property type="protein sequence ID" value="RED75283.1"/>
    <property type="molecule type" value="Genomic_DNA"/>
</dbReference>
<dbReference type="RefSeq" id="WP_246016612.1">
    <property type="nucleotide sequence ID" value="NZ_QRDZ01000016.1"/>
</dbReference>
<evidence type="ECO:0000259" key="1">
    <source>
        <dbReference type="Pfam" id="PF14080"/>
    </source>
</evidence>
<dbReference type="AlphaFoldDB" id="A0A3D9JMH1"/>
<organism evidence="2 3">
    <name type="scientific">Cohnella phaseoli</name>
    <dbReference type="NCBI Taxonomy" id="456490"/>
    <lineage>
        <taxon>Bacteria</taxon>
        <taxon>Bacillati</taxon>
        <taxon>Bacillota</taxon>
        <taxon>Bacilli</taxon>
        <taxon>Bacillales</taxon>
        <taxon>Paenibacillaceae</taxon>
        <taxon>Cohnella</taxon>
    </lineage>
</organism>
<comment type="caution">
    <text evidence="2">The sequence shown here is derived from an EMBL/GenBank/DDBJ whole genome shotgun (WGS) entry which is preliminary data.</text>
</comment>
<dbReference type="InterPro" id="IPR025357">
    <property type="entry name" value="DUF4261"/>
</dbReference>
<sequence>MKDKEMDELVESEKDFGFARVYSVELIYKEKPQLQRELLYANMERYTGKLDRPEQRKSEAGIAVWEPNEETDQDLLHFFHLNYMVGYAEGEMPAQTSLVESELRSPTEYKTAIEQAWHWQEAEQTLEQCRHSLLLVDMLASGLEPKDRLELFTGSLRAVLETAPCDALYFRESDKLVEPRAYLDAIENGAILYGAMNVRFYNVQGTGSARPESLMDTIGLAALGVPDVQCHFFDLTPNEVASFLTDIGYYLFKEGDIISDGETVGFTEDMRWRCAHQYALAAPHRVVLDLDPGDPYYGGRPEADS</sequence>
<evidence type="ECO:0000313" key="2">
    <source>
        <dbReference type="EMBL" id="RED75283.1"/>
    </source>
</evidence>
<accession>A0A3D9JMH1</accession>
<dbReference type="Proteomes" id="UP000256977">
    <property type="component" value="Unassembled WGS sequence"/>
</dbReference>
<evidence type="ECO:0000313" key="3">
    <source>
        <dbReference type="Proteomes" id="UP000256977"/>
    </source>
</evidence>